<dbReference type="EMBL" id="JAGEOJ010000004">
    <property type="protein sequence ID" value="MBO2447678.1"/>
    <property type="molecule type" value="Genomic_DNA"/>
</dbReference>
<keyword evidence="1" id="KW-0472">Membrane</keyword>
<feature type="transmembrane region" description="Helical" evidence="1">
    <location>
        <begin position="149"/>
        <end position="173"/>
    </location>
</feature>
<dbReference type="AlphaFoldDB" id="A0A939PCS9"/>
<comment type="caution">
    <text evidence="2">The sequence shown here is derived from an EMBL/GenBank/DDBJ whole genome shotgun (WGS) entry which is preliminary data.</text>
</comment>
<sequence>MSDTAVSDAALSEAAERGSKTDLWICWWILPGFYTLFGIIFVPLTRVMPPPRPDRSPEEITRFFHAHATTIQIGFGLLMVVIGFATVANGLVMFQMKRMSVSPVFAYAYTASLAVGAIPGCLFAAFSFLTAAFRPDRDPHLLALLYDVGLLTFIGSLGCFATQYLILAIAILLDKNGIFPTWMAYVSIWQIVTELVAAPLFVFKDGPFAWDGSISFYLGTAIFAVYQTCMIILLRQIIERQPAGVPVLD</sequence>
<protein>
    <submittedName>
        <fullName evidence="2">Uncharacterized protein</fullName>
    </submittedName>
</protein>
<evidence type="ECO:0000256" key="1">
    <source>
        <dbReference type="SAM" id="Phobius"/>
    </source>
</evidence>
<name>A0A939PCS9_9ACTN</name>
<feature type="transmembrane region" description="Helical" evidence="1">
    <location>
        <begin position="104"/>
        <end position="129"/>
    </location>
</feature>
<proteinExistence type="predicted"/>
<evidence type="ECO:0000313" key="2">
    <source>
        <dbReference type="EMBL" id="MBO2447678.1"/>
    </source>
</evidence>
<organism evidence="2 3">
    <name type="scientific">Actinomadura barringtoniae</name>
    <dbReference type="NCBI Taxonomy" id="1427535"/>
    <lineage>
        <taxon>Bacteria</taxon>
        <taxon>Bacillati</taxon>
        <taxon>Actinomycetota</taxon>
        <taxon>Actinomycetes</taxon>
        <taxon>Streptosporangiales</taxon>
        <taxon>Thermomonosporaceae</taxon>
        <taxon>Actinomadura</taxon>
    </lineage>
</organism>
<accession>A0A939PCS9</accession>
<feature type="transmembrane region" description="Helical" evidence="1">
    <location>
        <begin position="182"/>
        <end position="202"/>
    </location>
</feature>
<feature type="transmembrane region" description="Helical" evidence="1">
    <location>
        <begin position="25"/>
        <end position="44"/>
    </location>
</feature>
<gene>
    <name evidence="2" type="ORF">J4573_11310</name>
</gene>
<evidence type="ECO:0000313" key="3">
    <source>
        <dbReference type="Proteomes" id="UP000669179"/>
    </source>
</evidence>
<feature type="transmembrane region" description="Helical" evidence="1">
    <location>
        <begin position="64"/>
        <end position="92"/>
    </location>
</feature>
<dbReference type="RefSeq" id="WP_208255312.1">
    <property type="nucleotide sequence ID" value="NZ_JAGEOJ010000004.1"/>
</dbReference>
<dbReference type="Proteomes" id="UP000669179">
    <property type="component" value="Unassembled WGS sequence"/>
</dbReference>
<reference evidence="2" key="1">
    <citation type="submission" date="2021-03" db="EMBL/GenBank/DDBJ databases">
        <authorList>
            <person name="Kanchanasin P."/>
            <person name="Saeng-In P."/>
            <person name="Phongsopitanun W."/>
            <person name="Yuki M."/>
            <person name="Kudo T."/>
            <person name="Ohkuma M."/>
            <person name="Tanasupawat S."/>
        </authorList>
    </citation>
    <scope>NUCLEOTIDE SEQUENCE</scope>
    <source>
        <strain evidence="2">GKU 128</strain>
    </source>
</reference>
<keyword evidence="1" id="KW-0812">Transmembrane</keyword>
<keyword evidence="3" id="KW-1185">Reference proteome</keyword>
<feature type="transmembrane region" description="Helical" evidence="1">
    <location>
        <begin position="214"/>
        <end position="234"/>
    </location>
</feature>
<keyword evidence="1" id="KW-1133">Transmembrane helix</keyword>